<protein>
    <submittedName>
        <fullName evidence="7">MFS general substrate transporter</fullName>
    </submittedName>
</protein>
<feature type="compositionally biased region" description="Polar residues" evidence="5">
    <location>
        <begin position="1"/>
        <end position="12"/>
    </location>
</feature>
<sequence length="582" mass="63945">MPNLDNNPSKSTLKAPRQRRKNKETANTPSKKSMSKFSRHDAVSSSLESIHIPPRTPRTGSHERGGNGDEEVELSLLNADEQRAAAVGAANDLDKPTSRQKAGLSVKDRQGMILLIVLYLIQGVPLGLALGSVPFLLREHLSYSQLAIFALAGYPYSLKLLWSPIVDSCFFSGIGRRKSWIIPMQLVIGTLMLWISNNVEVLLETPADNINKLTFIFTTLVLLSATQDIAVDGWALTLLSHDNLSYASTCQTIGLNTGYFASFTVFLALNSEAFAAKWGIPVLSLSSYLKFWTVVCYAVTLWLIFVKKEDKASPDDDDMDLVKVYKIIWHICKLPHVQSLLIVHFVCKIGFQANEAVTSLKLVEKGLGREDLALAVLIDFPCQILGGYLAARWSAGDKPLRPWIGAFGIRLGFAALWAIIVANFPEPPISTSYFAFIVAMTVLQGFSVTVQFVGISAFHTRISDPLIGGTYMTLLNTFTNLGGTWPRYFVLKGVDFFTIATCKIEQSGSETLIEAAECVSDLGKAHCADLGGTCHTERDGYYIVSAACVLLGVCLLISYVIPTARRLQALPSIYTNKRKLFV</sequence>
<dbReference type="InterPro" id="IPR036259">
    <property type="entry name" value="MFS_trans_sf"/>
</dbReference>
<keyword evidence="3 6" id="KW-1133">Transmembrane helix</keyword>
<reference evidence="7 8" key="1">
    <citation type="journal article" date="2017" name="Mol. Ecol.">
        <title>Comparative and population genomic landscape of Phellinus noxius: A hypervariable fungus causing root rot in trees.</title>
        <authorList>
            <person name="Chung C.L."/>
            <person name="Lee T.J."/>
            <person name="Akiba M."/>
            <person name="Lee H.H."/>
            <person name="Kuo T.H."/>
            <person name="Liu D."/>
            <person name="Ke H.M."/>
            <person name="Yokoi T."/>
            <person name="Roa M.B."/>
            <person name="Lu M.J."/>
            <person name="Chang Y.Y."/>
            <person name="Ann P.J."/>
            <person name="Tsai J.N."/>
            <person name="Chen C.Y."/>
            <person name="Tzean S.S."/>
            <person name="Ota Y."/>
            <person name="Hattori T."/>
            <person name="Sahashi N."/>
            <person name="Liou R.F."/>
            <person name="Kikuchi T."/>
            <person name="Tsai I.J."/>
        </authorList>
    </citation>
    <scope>NUCLEOTIDE SEQUENCE [LARGE SCALE GENOMIC DNA]</scope>
    <source>
        <strain evidence="7 8">FFPRI411160</strain>
    </source>
</reference>
<keyword evidence="2 6" id="KW-0812">Transmembrane</keyword>
<evidence type="ECO:0000256" key="5">
    <source>
        <dbReference type="SAM" id="MobiDB-lite"/>
    </source>
</evidence>
<dbReference type="STRING" id="2282107.A0A286UQD3"/>
<organism evidence="7 8">
    <name type="scientific">Pyrrhoderma noxium</name>
    <dbReference type="NCBI Taxonomy" id="2282107"/>
    <lineage>
        <taxon>Eukaryota</taxon>
        <taxon>Fungi</taxon>
        <taxon>Dikarya</taxon>
        <taxon>Basidiomycota</taxon>
        <taxon>Agaricomycotina</taxon>
        <taxon>Agaricomycetes</taxon>
        <taxon>Hymenochaetales</taxon>
        <taxon>Hymenochaetaceae</taxon>
        <taxon>Pyrrhoderma</taxon>
    </lineage>
</organism>
<dbReference type="Pfam" id="PF13000">
    <property type="entry name" value="Acatn"/>
    <property type="match status" value="2"/>
</dbReference>
<dbReference type="GO" id="GO:0035348">
    <property type="term" value="P:acetyl-CoA transmembrane transport"/>
    <property type="evidence" value="ECO:0007669"/>
    <property type="project" value="InterPro"/>
</dbReference>
<feature type="compositionally biased region" description="Polar residues" evidence="5">
    <location>
        <begin position="25"/>
        <end position="36"/>
    </location>
</feature>
<dbReference type="PANTHER" id="PTHR12778">
    <property type="entry name" value="SOLUTE CARRIER FAMILY 33 ACETYL-COA TRANSPORTER -RELATED"/>
    <property type="match status" value="1"/>
</dbReference>
<dbReference type="InParanoid" id="A0A286UQD3"/>
<evidence type="ECO:0000313" key="8">
    <source>
        <dbReference type="Proteomes" id="UP000217199"/>
    </source>
</evidence>
<evidence type="ECO:0000313" key="7">
    <source>
        <dbReference type="EMBL" id="PAV21782.1"/>
    </source>
</evidence>
<feature type="transmembrane region" description="Helical" evidence="6">
    <location>
        <begin position="246"/>
        <end position="269"/>
    </location>
</feature>
<evidence type="ECO:0000256" key="2">
    <source>
        <dbReference type="ARBA" id="ARBA00022692"/>
    </source>
</evidence>
<dbReference type="EMBL" id="NBII01000002">
    <property type="protein sequence ID" value="PAV21782.1"/>
    <property type="molecule type" value="Genomic_DNA"/>
</dbReference>
<dbReference type="FunCoup" id="A0A286UQD3">
    <property type="interactions" value="101"/>
</dbReference>
<evidence type="ECO:0000256" key="1">
    <source>
        <dbReference type="ARBA" id="ARBA00004141"/>
    </source>
</evidence>
<evidence type="ECO:0000256" key="3">
    <source>
        <dbReference type="ARBA" id="ARBA00022989"/>
    </source>
</evidence>
<feature type="transmembrane region" description="Helical" evidence="6">
    <location>
        <begin position="141"/>
        <end position="158"/>
    </location>
</feature>
<keyword evidence="4 6" id="KW-0472">Membrane</keyword>
<proteinExistence type="predicted"/>
<dbReference type="GO" id="GO:0008521">
    <property type="term" value="F:acetyl-CoA transmembrane transporter activity"/>
    <property type="evidence" value="ECO:0007669"/>
    <property type="project" value="InterPro"/>
</dbReference>
<comment type="caution">
    <text evidence="7">The sequence shown here is derived from an EMBL/GenBank/DDBJ whole genome shotgun (WGS) entry which is preliminary data.</text>
</comment>
<gene>
    <name evidence="7" type="ORF">PNOK_0173900</name>
</gene>
<dbReference type="AlphaFoldDB" id="A0A286UQD3"/>
<keyword evidence="8" id="KW-1185">Reference proteome</keyword>
<name>A0A286UQD3_9AGAM</name>
<feature type="transmembrane region" description="Helical" evidence="6">
    <location>
        <begin position="403"/>
        <end position="422"/>
    </location>
</feature>
<feature type="transmembrane region" description="Helical" evidence="6">
    <location>
        <begin position="215"/>
        <end position="239"/>
    </location>
</feature>
<evidence type="ECO:0000256" key="6">
    <source>
        <dbReference type="SAM" id="Phobius"/>
    </source>
</evidence>
<dbReference type="Proteomes" id="UP000217199">
    <property type="component" value="Unassembled WGS sequence"/>
</dbReference>
<dbReference type="FunFam" id="1.20.1250.20:FF:000289">
    <property type="entry name" value="Acetyl-coenzyme A transporter 1"/>
    <property type="match status" value="1"/>
</dbReference>
<feature type="transmembrane region" description="Helical" evidence="6">
    <location>
        <begin position="289"/>
        <end position="306"/>
    </location>
</feature>
<feature type="transmembrane region" description="Helical" evidence="6">
    <location>
        <begin position="434"/>
        <end position="458"/>
    </location>
</feature>
<feature type="transmembrane region" description="Helical" evidence="6">
    <location>
        <begin position="113"/>
        <end position="135"/>
    </location>
</feature>
<feature type="transmembrane region" description="Helical" evidence="6">
    <location>
        <begin position="540"/>
        <end position="561"/>
    </location>
</feature>
<comment type="subcellular location">
    <subcellularLocation>
        <location evidence="1">Membrane</location>
        <topology evidence="1">Multi-pass membrane protein</topology>
    </subcellularLocation>
</comment>
<dbReference type="InterPro" id="IPR024371">
    <property type="entry name" value="AcetylCoA_trans_1-like"/>
</dbReference>
<accession>A0A286UQD3</accession>
<evidence type="ECO:0000256" key="4">
    <source>
        <dbReference type="ARBA" id="ARBA00023136"/>
    </source>
</evidence>
<dbReference type="OrthoDB" id="6415790at2759"/>
<dbReference type="GO" id="GO:0016020">
    <property type="term" value="C:membrane"/>
    <property type="evidence" value="ECO:0007669"/>
    <property type="project" value="UniProtKB-SubCell"/>
</dbReference>
<feature type="transmembrane region" description="Helical" evidence="6">
    <location>
        <begin position="179"/>
        <end position="195"/>
    </location>
</feature>
<dbReference type="InterPro" id="IPR004752">
    <property type="entry name" value="AmpG_permease/AT-1"/>
</dbReference>
<dbReference type="SUPFAM" id="SSF103473">
    <property type="entry name" value="MFS general substrate transporter"/>
    <property type="match status" value="1"/>
</dbReference>
<feature type="region of interest" description="Disordered" evidence="5">
    <location>
        <begin position="1"/>
        <end position="69"/>
    </location>
</feature>
<dbReference type="PANTHER" id="PTHR12778:SF9">
    <property type="entry name" value="ACETYL-COENZYME A TRANSPORTER 1"/>
    <property type="match status" value="1"/>
</dbReference>